<feature type="domain" description="MAM" evidence="4">
    <location>
        <begin position="178"/>
        <end position="337"/>
    </location>
</feature>
<feature type="domain" description="MAM" evidence="4">
    <location>
        <begin position="1822"/>
        <end position="1988"/>
    </location>
</feature>
<dbReference type="Pfam" id="PF00057">
    <property type="entry name" value="Ldl_recept_a"/>
    <property type="match status" value="4"/>
</dbReference>
<dbReference type="SMART" id="SM00192">
    <property type="entry name" value="LDLa"/>
    <property type="match status" value="6"/>
</dbReference>
<feature type="domain" description="MAM" evidence="4">
    <location>
        <begin position="1103"/>
        <end position="1271"/>
    </location>
</feature>
<feature type="disulfide bond" evidence="2">
    <location>
        <begin position="2005"/>
        <end position="2023"/>
    </location>
</feature>
<dbReference type="InterPro" id="IPR013320">
    <property type="entry name" value="ConA-like_dom_sf"/>
</dbReference>
<dbReference type="EMBL" id="GFAC01000528">
    <property type="protein sequence ID" value="JAT98660.1"/>
    <property type="molecule type" value="mRNA"/>
</dbReference>
<accession>A0A1E1XH69</accession>
<feature type="domain" description="MAM" evidence="4">
    <location>
        <begin position="387"/>
        <end position="560"/>
    </location>
</feature>
<dbReference type="GO" id="GO:0016020">
    <property type="term" value="C:membrane"/>
    <property type="evidence" value="ECO:0007669"/>
    <property type="project" value="InterPro"/>
</dbReference>
<dbReference type="InterPro" id="IPR002172">
    <property type="entry name" value="LDrepeatLR_classA_rpt"/>
</dbReference>
<reference evidence="5" key="1">
    <citation type="journal article" date="2017" name="Front. Cell. Infect. Microbiol.">
        <title>The Distinct Transcriptional Response of the Midgut of Amblyomma sculptum and Amblyomma aureolatum Ticks to Rickettsia rickettsii Correlates to Their Differences in Susceptibility to Infection.</title>
        <authorList>
            <person name="Martins L.A."/>
            <person name="Galletti M.F.B.M."/>
            <person name="Ribeiro J.M."/>
            <person name="Fujita A."/>
            <person name="Costa F.B."/>
            <person name="Labruna M.B."/>
            <person name="Daffre S."/>
            <person name="Fogaca A.C."/>
        </authorList>
    </citation>
    <scope>NUCLEOTIDE SEQUENCE</scope>
</reference>
<dbReference type="PANTHER" id="PTHR23282:SF101">
    <property type="entry name" value="MAM DOMAIN-CONTAINING PROTEIN"/>
    <property type="match status" value="1"/>
</dbReference>
<feature type="disulfide bond" evidence="2">
    <location>
        <begin position="595"/>
        <end position="610"/>
    </location>
</feature>
<feature type="disulfide bond" evidence="2">
    <location>
        <begin position="576"/>
        <end position="588"/>
    </location>
</feature>
<feature type="non-terminal residue" evidence="5">
    <location>
        <position position="2333"/>
    </location>
</feature>
<feature type="region of interest" description="Disordered" evidence="3">
    <location>
        <begin position="1847"/>
        <end position="1867"/>
    </location>
</feature>
<dbReference type="SUPFAM" id="SSF49899">
    <property type="entry name" value="Concanavalin A-like lectins/glucanases"/>
    <property type="match status" value="13"/>
</dbReference>
<protein>
    <submittedName>
        <fullName evidence="5">Putative mam domain protein</fullName>
    </submittedName>
</protein>
<feature type="disulfide bond" evidence="2">
    <location>
        <begin position="2235"/>
        <end position="2247"/>
    </location>
</feature>
<feature type="disulfide bond" evidence="2">
    <location>
        <begin position="2242"/>
        <end position="2260"/>
    </location>
</feature>
<evidence type="ECO:0000259" key="4">
    <source>
        <dbReference type="PROSITE" id="PS50060"/>
    </source>
</evidence>
<sequence>GPRADHTLGTPDGTYVYLDGRNSTGEGTYTGILKSQYWSASSAYCFSFWLYMRGTVIQPSTSSLRVLIAYDKRENEKRDALAVFTGIQGKRWTRKRITLKTPAGASAEFRVLLAGTTGGPRGGDIAVDDVEVVQGACDPNFEEDKFKCHDDITFVNISQVCDFKKDCPGSGDDEQLCGQCDFDVDTCGWYSKGDWKWTIAKDTEHNSSLPVKDQSRGDEHGGYVYSTGRGYLVQAGKLFHSPNGTHRLKRSGKDCTLSFWYFASGRSNQLSVHKYTLGYDATVWLVERDGLQVWTKGRATIGRSQTEFALAFEASSGLPVADTFVAIDSISFEKCALPAPFPQKCNESNRFLCPETKVCISKNRLCDHVDDCGDGSDEVLDMCQNYTSCTYEPGSDPCTWKAVSAESQGKSLAWRVSFVPYQKGDLNTGPYTDHTIGGLGAGRVLLLRPLGRDDRNSSAFYRSPNYRTTNEDCFLTFHYYLHGQDVGGIALFAQYENYTEKPQWENLFEVKGQRGQRWILARAVVHADKPFCFVIEGSLGGGYASDIAIDDISVSPGCISYNDTLPNPAPPPMPKCKSSQYACRNGECIPNQLVCDFEEDCADGSDEEMCGPCNFENGSCGWTDASSGKVTWQVTQARYLGEPKFDHTTQSAAGHLLALNNDDNFPSTTVVRSPQLPPSSSRCSMSFWYYYPSVFNAVKMDVRYLLPQNNSVKLAEVTPANAWTKLVVNVPRRETGDARIAFHANIEKLYTMRSIGIDDISFMNCRPSSLLIDCSFDNKANNNGLCHWQNTGNSSNGWQVKFPGPNHDGVGPTADHTTGRGGYAIFSAEDAALIASLESAETRPSSKNVSCLTFWYSMNSGNALSLVVEARTMKNSSVKFTRKTAGRAGWNFGELPVSLQEPYTVTISAVEVKKAAAGAFVAMDDIVLTEGSCRRTSFCDFETDFCDWKLAKEGLSDGWRRISPATKTETGPAHDHTLGTSDGHYALVIPKRQGDKATLSSPVFENTGNRCLRYWFNIAGNSIGTLSVYQWLNGSSRIEHLKPVWKRSGEQSGTWRRGHVKLRNLPRFQIVIEAFAEATNAEGFPYIALDDVEFSLEPCENTVTCNFETDSCGWLTDRTSSNLPWIRTTGSAGVNLGGPGVDVTTSSSYGSYMLAEFGNKSERAEMVLLSDYVDVQHRSSYCFSLWYISRNESESSLLVKSVKDGDTGSAETLVNLTGRTTWTKQAITVLTEEEDQRSFQIVALPGTKSDRSAPSGVAVDEVEFFYGSCDGSTMPPVTNETALRYPPHPLDCDFEDDDCAWTNGSTSRRSVWVRKLAEGQGDVKPVLPETDHTTKSVYGSFAYLDFTSTAGSQGPFKKDNAILESEFPLHVGGDGTCLKFWFFALGSDVAPLVLKERDAITRASRVAWTNAWSRGPQWNYAQVRLEGEKAVFLGFESSKTPGGHTALDDITVNTGQCPTPPYCDFEADDCGWRVRDGTEQFRWERMTAWSSTGGSDHTLGSADGHVLAVNTSSSKAHKGMTVTTFSRTQEAGSSSCIRFWYQLSSGHKLSLGTIEGATQRPEATFTNSALISSGGWHPAQVNIKSTPAKPFEYYLRVTLGSKGGTAAVDDVQILNACPSLGSCDFEEDFCFWENVPTSPGSALWDRFTGRSHMFGPDVDHTFRESFGTYAAIGSNATSTDIPALLVSPLLSDCNNICFSFWSYHIGTLPHMLNLFRRTEFGDDAIEYSFTADVNARWVKAQANVSTAAAECRIGFSVSFPPFQSSVLSLDDLVVSGGPCEPLEDINHPEFSCDNETRHLTRDRVCNFEVDCSDGQDEKNCGTECDFEAKGTCHWRRTNEGALWSLEKPKNSSIREPTEDHTTGSEEGSFLRFKIQPAQEHERTASFFSPNVIDASPTCTLGFWYYSTVLQQSTVIRVAYGLLSKLKLLDTTALMLSGHNGTLERKKWRYAAARIGRVSERFSVKFLGKFETFDETFLIDDLRFSGCSRKIFAWKSTYCPPHFFTCANGNCIPKSTVCDFNDDCGDMSDEGLSPRANCTLFPARCDFEGGACDWKVQSPAWKLRLARIQEYELTNDDRRDHTTNSVYGNFLRFLFSDKSVEKGQLSSPIVSAAEGAQCFLRFFYAYQTAFSHLDYSTYSMHAGSLAVYVRLDLLGERHLIWKTSRVFGQHYERKVISLEKFKGPMQIVIEASAGKDVNGAWAVDDLSFTDGCTLSSLATLPVLKPEATTESPSRFCSSAEFACPDKSCIPLTKVCNFVVDCKGGADEAACASCSFDSGTCGWQDVSNGRYSWRRLQGGKDGSDPSTDVSGKGFFMGVTTGEGVFLESAVLKSVQ</sequence>
<feature type="domain" description="MAM" evidence="4">
    <location>
        <begin position="2042"/>
        <end position="2213"/>
    </location>
</feature>
<dbReference type="SUPFAM" id="SSF57424">
    <property type="entry name" value="LDL receptor-like module"/>
    <property type="match status" value="4"/>
</dbReference>
<dbReference type="InterPro" id="IPR051560">
    <property type="entry name" value="MAM_domain-containing"/>
</dbReference>
<evidence type="ECO:0000256" key="2">
    <source>
        <dbReference type="PROSITE-ProRule" id="PRU00124"/>
    </source>
</evidence>
<name>A0A1E1XH69_9ACAR</name>
<feature type="domain" description="MAM" evidence="4">
    <location>
        <begin position="1461"/>
        <end position="1619"/>
    </location>
</feature>
<evidence type="ECO:0000256" key="3">
    <source>
        <dbReference type="SAM" id="MobiDB-lite"/>
    </source>
</evidence>
<feature type="domain" description="MAM" evidence="4">
    <location>
        <begin position="772"/>
        <end position="935"/>
    </location>
</feature>
<dbReference type="PROSITE" id="PS01209">
    <property type="entry name" value="LDLRA_1"/>
    <property type="match status" value="1"/>
</dbReference>
<dbReference type="Gene3D" id="2.60.120.200">
    <property type="match status" value="13"/>
</dbReference>
<dbReference type="CDD" id="cd06263">
    <property type="entry name" value="MAM"/>
    <property type="match status" value="6"/>
</dbReference>
<dbReference type="Gene3D" id="4.10.400.10">
    <property type="entry name" value="Low-density Lipoprotein Receptor"/>
    <property type="match status" value="5"/>
</dbReference>
<feature type="domain" description="MAM" evidence="4">
    <location>
        <begin position="1290"/>
        <end position="1459"/>
    </location>
</feature>
<dbReference type="InterPro" id="IPR036055">
    <property type="entry name" value="LDL_receptor-like_sf"/>
</dbReference>
<dbReference type="Pfam" id="PF00629">
    <property type="entry name" value="MAM"/>
    <property type="match status" value="12"/>
</dbReference>
<feature type="domain" description="MAM" evidence="4">
    <location>
        <begin position="2270"/>
        <end position="2333"/>
    </location>
</feature>
<dbReference type="PROSITE" id="PS50060">
    <property type="entry name" value="MAM_2"/>
    <property type="match status" value="13"/>
</dbReference>
<evidence type="ECO:0000313" key="5">
    <source>
        <dbReference type="EMBL" id="JAT98660.1"/>
    </source>
</evidence>
<dbReference type="FunFam" id="4.10.400.10:FF:000011">
    <property type="entry name" value="Low-density lipoprotein receptor-related protein 1"/>
    <property type="match status" value="1"/>
</dbReference>
<feature type="non-terminal residue" evidence="5">
    <location>
        <position position="1"/>
    </location>
</feature>
<feature type="domain" description="MAM" evidence="4">
    <location>
        <begin position="611"/>
        <end position="767"/>
    </location>
</feature>
<feature type="domain" description="MAM" evidence="4">
    <location>
        <begin position="1621"/>
        <end position="1781"/>
    </location>
</feature>
<feature type="domain" description="MAM" evidence="4">
    <location>
        <begin position="1"/>
        <end position="139"/>
    </location>
</feature>
<dbReference type="SMART" id="SM00137">
    <property type="entry name" value="MAM"/>
    <property type="match status" value="11"/>
</dbReference>
<organism evidence="5">
    <name type="scientific">Amblyomma aureolatum</name>
    <dbReference type="NCBI Taxonomy" id="187763"/>
    <lineage>
        <taxon>Eukaryota</taxon>
        <taxon>Metazoa</taxon>
        <taxon>Ecdysozoa</taxon>
        <taxon>Arthropoda</taxon>
        <taxon>Chelicerata</taxon>
        <taxon>Arachnida</taxon>
        <taxon>Acari</taxon>
        <taxon>Parasitiformes</taxon>
        <taxon>Ixodida</taxon>
        <taxon>Ixodoidea</taxon>
        <taxon>Ixodidae</taxon>
        <taxon>Amblyomminae</taxon>
        <taxon>Amblyomma</taxon>
    </lineage>
</organism>
<keyword evidence="1 2" id="KW-1015">Disulfide bond</keyword>
<dbReference type="PRINTS" id="PR00261">
    <property type="entry name" value="LDLRECEPTOR"/>
</dbReference>
<feature type="domain" description="MAM" evidence="4">
    <location>
        <begin position="937"/>
        <end position="1101"/>
    </location>
</feature>
<dbReference type="InterPro" id="IPR023415">
    <property type="entry name" value="LDLR_class-A_CS"/>
</dbReference>
<proteinExistence type="evidence at transcript level"/>
<dbReference type="PANTHER" id="PTHR23282">
    <property type="entry name" value="APICAL ENDOSOMAL GLYCOPROTEIN PRECURSOR"/>
    <property type="match status" value="1"/>
</dbReference>
<feature type="disulfide bond" evidence="2">
    <location>
        <begin position="1805"/>
        <end position="1820"/>
    </location>
</feature>
<dbReference type="InterPro" id="IPR000998">
    <property type="entry name" value="MAM_dom"/>
</dbReference>
<evidence type="ECO:0000256" key="1">
    <source>
        <dbReference type="ARBA" id="ARBA00023157"/>
    </source>
</evidence>
<dbReference type="CDD" id="cd00112">
    <property type="entry name" value="LDLa"/>
    <property type="match status" value="6"/>
</dbReference>
<comment type="caution">
    <text evidence="2">Lacks conserved residue(s) required for the propagation of feature annotation.</text>
</comment>
<dbReference type="PROSITE" id="PS50068">
    <property type="entry name" value="LDLRA_2"/>
    <property type="match status" value="5"/>
</dbReference>
<feature type="disulfide bond" evidence="2">
    <location>
        <begin position="2254"/>
        <end position="2269"/>
    </location>
</feature>
<feature type="disulfide bond" evidence="2">
    <location>
        <begin position="583"/>
        <end position="601"/>
    </location>
</feature>
<feature type="disulfide bond" evidence="2">
    <location>
        <begin position="1998"/>
        <end position="2010"/>
    </location>
</feature>